<proteinExistence type="predicted"/>
<name>A0ABU2XYN6_9ACTN</name>
<gene>
    <name evidence="1" type="ORF">RND15_51545</name>
</gene>
<dbReference type="PRINTS" id="PR00081">
    <property type="entry name" value="GDHRDH"/>
</dbReference>
<dbReference type="SUPFAM" id="SSF51735">
    <property type="entry name" value="NAD(P)-binding Rossmann-fold domains"/>
    <property type="match status" value="1"/>
</dbReference>
<dbReference type="Gene3D" id="3.40.50.720">
    <property type="entry name" value="NAD(P)-binding Rossmann-like Domain"/>
    <property type="match status" value="1"/>
</dbReference>
<organism evidence="1 2">
    <name type="scientific">Streptomyces lonegramiae</name>
    <dbReference type="NCBI Taxonomy" id="3075524"/>
    <lineage>
        <taxon>Bacteria</taxon>
        <taxon>Bacillati</taxon>
        <taxon>Actinomycetota</taxon>
        <taxon>Actinomycetes</taxon>
        <taxon>Kitasatosporales</taxon>
        <taxon>Streptomycetaceae</taxon>
        <taxon>Streptomyces</taxon>
    </lineage>
</organism>
<dbReference type="PANTHER" id="PTHR43976">
    <property type="entry name" value="SHORT CHAIN DEHYDROGENASE"/>
    <property type="match status" value="1"/>
</dbReference>
<protein>
    <submittedName>
        <fullName evidence="1">SDR family NAD(P)-dependent oxidoreductase</fullName>
    </submittedName>
</protein>
<reference evidence="1" key="1">
    <citation type="submission" date="2024-05" db="EMBL/GenBank/DDBJ databases">
        <title>30 novel species of actinomycetes from the DSMZ collection.</title>
        <authorList>
            <person name="Nouioui I."/>
        </authorList>
    </citation>
    <scope>NUCLEOTIDE SEQUENCE</scope>
    <source>
        <strain evidence="1">DSM 41529</strain>
    </source>
</reference>
<feature type="non-terminal residue" evidence="1">
    <location>
        <position position="1"/>
    </location>
</feature>
<dbReference type="InterPro" id="IPR002347">
    <property type="entry name" value="SDR_fam"/>
</dbReference>
<dbReference type="EMBL" id="JAVRFD010000675">
    <property type="protein sequence ID" value="MDT0551015.1"/>
    <property type="molecule type" value="Genomic_DNA"/>
</dbReference>
<dbReference type="Pfam" id="PF00106">
    <property type="entry name" value="adh_short"/>
    <property type="match status" value="1"/>
</dbReference>
<dbReference type="InterPro" id="IPR051911">
    <property type="entry name" value="SDR_oxidoreductase"/>
</dbReference>
<feature type="non-terminal residue" evidence="1">
    <location>
        <position position="151"/>
    </location>
</feature>
<dbReference type="PANTHER" id="PTHR43976:SF9">
    <property type="entry name" value="OXIDOREDUCTASE"/>
    <property type="match status" value="1"/>
</dbReference>
<keyword evidence="2" id="KW-1185">Reference proteome</keyword>
<sequence length="151" mass="16217">VHASMRDIAGRNAERAEAYADLSDREGIDLRAVEMDVRSQDSVDAAVRTVLDTSAHIDVVIHNAGHMVYGPAEAFTPEQLGALYDVNVLGTQRVNRAVLPHLRARRAGLVVWVSSSSCAGGTPPYLAPYFAAKNGMDALALGYARELALWG</sequence>
<comment type="caution">
    <text evidence="1">The sequence shown here is derived from an EMBL/GenBank/DDBJ whole genome shotgun (WGS) entry which is preliminary data.</text>
</comment>
<dbReference type="Proteomes" id="UP001180754">
    <property type="component" value="Unassembled WGS sequence"/>
</dbReference>
<dbReference type="InterPro" id="IPR036291">
    <property type="entry name" value="NAD(P)-bd_dom_sf"/>
</dbReference>
<evidence type="ECO:0000313" key="1">
    <source>
        <dbReference type="EMBL" id="MDT0551015.1"/>
    </source>
</evidence>
<evidence type="ECO:0000313" key="2">
    <source>
        <dbReference type="Proteomes" id="UP001180754"/>
    </source>
</evidence>
<accession>A0ABU2XYN6</accession>